<accession>M8BKG7</accession>
<evidence type="ECO:0000313" key="1">
    <source>
        <dbReference type="EnsemblPlants" id="EMT22263"/>
    </source>
</evidence>
<organism evidence="1">
    <name type="scientific">Aegilops tauschii</name>
    <name type="common">Tausch's goatgrass</name>
    <name type="synonym">Aegilops squarrosa</name>
    <dbReference type="NCBI Taxonomy" id="37682"/>
    <lineage>
        <taxon>Eukaryota</taxon>
        <taxon>Viridiplantae</taxon>
        <taxon>Streptophyta</taxon>
        <taxon>Embryophyta</taxon>
        <taxon>Tracheophyta</taxon>
        <taxon>Spermatophyta</taxon>
        <taxon>Magnoliopsida</taxon>
        <taxon>Liliopsida</taxon>
        <taxon>Poales</taxon>
        <taxon>Poaceae</taxon>
        <taxon>BOP clade</taxon>
        <taxon>Pooideae</taxon>
        <taxon>Triticodae</taxon>
        <taxon>Triticeae</taxon>
        <taxon>Triticinae</taxon>
        <taxon>Aegilops</taxon>
    </lineage>
</organism>
<protein>
    <submittedName>
        <fullName evidence="1">Uncharacterized protein</fullName>
    </submittedName>
</protein>
<name>M8BKG7_AEGTA</name>
<proteinExistence type="predicted"/>
<dbReference type="EnsemblPlants" id="EMT22263">
    <property type="protein sequence ID" value="EMT22263"/>
    <property type="gene ID" value="F775_27856"/>
</dbReference>
<sequence>MKREWSEEPKEIEFVPVKQEPEELGSRRVIGPEDFVAVLPCNCALAVQGYRGRGGLDDGEGSCLQPDASHLEGSNPADKEMPSSYIRLGRAIFASLRNNKGDTLACFAIRKPAGQKIMPIDFISLMPTDRGGGQGVLLDPAQQPPVLSTTPMASPSARPPTPQPCWCPGSATKKKMLEDEHNQLTFRKVIICRSTSLPLNGAAAHAGTRAAAGVHPELLPATTPTCAAGEGGISWLLADGHQLRRRSTGKVALGLDYLIYFLSDSSSPRRNRSGGAISVWATILSVDLVLVLFGSNV</sequence>
<dbReference type="AlphaFoldDB" id="M8BKG7"/>
<reference evidence="1" key="1">
    <citation type="submission" date="2015-06" db="UniProtKB">
        <authorList>
            <consortium name="EnsemblPlants"/>
        </authorList>
    </citation>
    <scope>IDENTIFICATION</scope>
</reference>